<sequence length="159" mass="18534">MKLKRQTWNNILILSVVVFFGLMLLPDYLRHQRQARATPEGVIALVESRSDVLSLRFSHLTLTRTLEGWQSDKPLVISPTELAQRWLGLTGTQVDDTTMQSLRPQLTSPRTLELTRRPDQEPIRITYYQQPQFWLMQNEHGQWLAVSVDSRYLFPLSKS</sequence>
<evidence type="ECO:0000313" key="3">
    <source>
        <dbReference type="Proteomes" id="UP001164748"/>
    </source>
</evidence>
<dbReference type="RefSeq" id="WP_269579141.1">
    <property type="nucleotide sequence ID" value="NZ_CP114588.1"/>
</dbReference>
<keyword evidence="1" id="KW-0472">Membrane</keyword>
<feature type="transmembrane region" description="Helical" evidence="1">
    <location>
        <begin position="7"/>
        <end position="25"/>
    </location>
</feature>
<proteinExistence type="predicted"/>
<organism evidence="2 3">
    <name type="scientific">Salinivibrio kushneri</name>
    <dbReference type="NCBI Taxonomy" id="1908198"/>
    <lineage>
        <taxon>Bacteria</taxon>
        <taxon>Pseudomonadati</taxon>
        <taxon>Pseudomonadota</taxon>
        <taxon>Gammaproteobacteria</taxon>
        <taxon>Vibrionales</taxon>
        <taxon>Vibrionaceae</taxon>
        <taxon>Salinivibrio</taxon>
    </lineage>
</organism>
<accession>A0AA47LRF7</accession>
<evidence type="ECO:0000256" key="1">
    <source>
        <dbReference type="SAM" id="Phobius"/>
    </source>
</evidence>
<keyword evidence="1" id="KW-0812">Transmembrane</keyword>
<evidence type="ECO:0000313" key="2">
    <source>
        <dbReference type="EMBL" id="WBA08789.1"/>
    </source>
</evidence>
<dbReference type="Proteomes" id="UP001164748">
    <property type="component" value="Chromosome"/>
</dbReference>
<keyword evidence="1" id="KW-1133">Transmembrane helix</keyword>
<reference evidence="2" key="1">
    <citation type="submission" date="2022-09" db="EMBL/GenBank/DDBJ databases">
        <authorList>
            <person name="Li Z.-J."/>
        </authorList>
    </citation>
    <scope>NUCLEOTIDE SEQUENCE</scope>
    <source>
        <strain evidence="2">TGB11</strain>
    </source>
</reference>
<dbReference type="AlphaFoldDB" id="A0AA47LRF7"/>
<name>A0AA47LRF7_9GAMM</name>
<gene>
    <name evidence="2" type="ORF">N8M53_00725</name>
</gene>
<dbReference type="EMBL" id="CP114588">
    <property type="protein sequence ID" value="WBA08789.1"/>
    <property type="molecule type" value="Genomic_DNA"/>
</dbReference>
<protein>
    <submittedName>
        <fullName evidence="2">Uncharacterized protein</fullName>
    </submittedName>
</protein>